<feature type="region of interest" description="Disordered" evidence="1">
    <location>
        <begin position="57"/>
        <end position="113"/>
    </location>
</feature>
<feature type="signal peptide" evidence="2">
    <location>
        <begin position="1"/>
        <end position="21"/>
    </location>
</feature>
<evidence type="ECO:0000313" key="3">
    <source>
        <dbReference type="EMBL" id="CCM06508.1"/>
    </source>
</evidence>
<dbReference type="AlphaFoldDB" id="J4GI82"/>
<feature type="chain" id="PRO_5003778983" evidence="2">
    <location>
        <begin position="22"/>
        <end position="132"/>
    </location>
</feature>
<organism evidence="3 4">
    <name type="scientific">Fibroporia radiculosa</name>
    <dbReference type="NCBI Taxonomy" id="599839"/>
    <lineage>
        <taxon>Eukaryota</taxon>
        <taxon>Fungi</taxon>
        <taxon>Dikarya</taxon>
        <taxon>Basidiomycota</taxon>
        <taxon>Agaricomycotina</taxon>
        <taxon>Agaricomycetes</taxon>
        <taxon>Polyporales</taxon>
        <taxon>Fibroporiaceae</taxon>
        <taxon>Fibroporia</taxon>
    </lineage>
</organism>
<dbReference type="GeneID" id="24101408"/>
<gene>
    <name evidence="3" type="ORF">FIBRA_08779</name>
</gene>
<evidence type="ECO:0000256" key="2">
    <source>
        <dbReference type="SAM" id="SignalP"/>
    </source>
</evidence>
<dbReference type="HOGENOM" id="CLU_1917098_0_0_1"/>
<evidence type="ECO:0000313" key="4">
    <source>
        <dbReference type="Proteomes" id="UP000006352"/>
    </source>
</evidence>
<dbReference type="EMBL" id="HE797367">
    <property type="protein sequence ID" value="CCM06508.1"/>
    <property type="molecule type" value="Genomic_DNA"/>
</dbReference>
<evidence type="ECO:0000256" key="1">
    <source>
        <dbReference type="SAM" id="MobiDB-lite"/>
    </source>
</evidence>
<dbReference type="Proteomes" id="UP000006352">
    <property type="component" value="Unassembled WGS sequence"/>
</dbReference>
<keyword evidence="2" id="KW-0732">Signal</keyword>
<dbReference type="RefSeq" id="XP_012185791.1">
    <property type="nucleotide sequence ID" value="XM_012330401.1"/>
</dbReference>
<name>J4GI82_9APHY</name>
<sequence length="132" mass="14608">MRATTTLIAAAAVATPLLVSATPSPSYTDLYAREEFAPYVSARNAYGADAIFRRGNTFSKPIKPADSDNGMPPPDKSRSRNRNNRNGDFASHQYKPPVDQSRPAPGLRLSQRKREDLHTRALLLRALLEELD</sequence>
<proteinExistence type="predicted"/>
<keyword evidence="4" id="KW-1185">Reference proteome</keyword>
<reference evidence="3 4" key="1">
    <citation type="journal article" date="2012" name="Appl. Environ. Microbiol.">
        <title>Short-read sequencing for genomic analysis of the brown rot fungus Fibroporia radiculosa.</title>
        <authorList>
            <person name="Tang J.D."/>
            <person name="Perkins A.D."/>
            <person name="Sonstegard T.S."/>
            <person name="Schroeder S.G."/>
            <person name="Burgess S.C."/>
            <person name="Diehl S.V."/>
        </authorList>
    </citation>
    <scope>NUCLEOTIDE SEQUENCE [LARGE SCALE GENOMIC DNA]</scope>
    <source>
        <strain evidence="3 4">TFFH 294</strain>
    </source>
</reference>
<accession>J4GI82</accession>
<dbReference type="InParanoid" id="J4GI82"/>
<protein>
    <submittedName>
        <fullName evidence="3">Uncharacterized protein</fullName>
    </submittedName>
</protein>